<reference evidence="1 2" key="1">
    <citation type="submission" date="2019-02" db="EMBL/GenBank/DDBJ databases">
        <title>Draft genome sequences of novel Actinobacteria.</title>
        <authorList>
            <person name="Sahin N."/>
            <person name="Ay H."/>
            <person name="Saygin H."/>
        </authorList>
    </citation>
    <scope>NUCLEOTIDE SEQUENCE [LARGE SCALE GENOMIC DNA]</scope>
    <source>
        <strain evidence="1 2">KC603</strain>
    </source>
</reference>
<gene>
    <name evidence="1" type="ORF">E1212_16375</name>
</gene>
<dbReference type="Pfam" id="PF06267">
    <property type="entry name" value="DUF1028"/>
    <property type="match status" value="1"/>
</dbReference>
<accession>A0A4R4RLR0</accession>
<sequence>MTFSLLARDEATGRLGLATATHAYGVGPVADHTRAGVGVVATQSFVEVSYGPRGLDLIERGIPAHEALDKLVADDPDADIRQVAYLDTAGGTAHHTGARCVPSCGGLADGPVVAIGNMLDNEGVLAAVVGAYRSAPGDLADRLLAGLAAGDEAGGDVRGRMSAALRVVAGERPGESWQGTLVDLRVDVDPDPVGRLRESLRFHRAYGVFFESVFKPGLVTGAEPVLGDELEKALAGLADTQQDLGDDLEPTVWRGVLLLRAGRVDEGAALIARGIDARPQFARFVDGLARVGILPAGSAEILRKAGR</sequence>
<dbReference type="InterPro" id="IPR010430">
    <property type="entry name" value="DUF1028"/>
</dbReference>
<dbReference type="OrthoDB" id="9790012at2"/>
<dbReference type="AlphaFoldDB" id="A0A4R4RLR0"/>
<dbReference type="InterPro" id="IPR029055">
    <property type="entry name" value="Ntn_hydrolases_N"/>
</dbReference>
<keyword evidence="2" id="KW-1185">Reference proteome</keyword>
<comment type="caution">
    <text evidence="1">The sequence shown here is derived from an EMBL/GenBank/DDBJ whole genome shotgun (WGS) entry which is preliminary data.</text>
</comment>
<dbReference type="Gene3D" id="3.60.20.10">
    <property type="entry name" value="Glutamine Phosphoribosylpyrophosphate, subunit 1, domain 1"/>
    <property type="match status" value="1"/>
</dbReference>
<protein>
    <submittedName>
        <fullName evidence="1">DUF1028 domain-containing protein</fullName>
    </submittedName>
</protein>
<dbReference type="SUPFAM" id="SSF56235">
    <property type="entry name" value="N-terminal nucleophile aminohydrolases (Ntn hydrolases)"/>
    <property type="match status" value="1"/>
</dbReference>
<name>A0A4R4RLR0_9ACTN</name>
<evidence type="ECO:0000313" key="1">
    <source>
        <dbReference type="EMBL" id="TDC49999.1"/>
    </source>
</evidence>
<dbReference type="RefSeq" id="WP_131984327.1">
    <property type="nucleotide sequence ID" value="NZ_SMKL01000035.1"/>
</dbReference>
<dbReference type="PANTHER" id="PTHR39328:SF1">
    <property type="entry name" value="BLL2871 PROTEIN"/>
    <property type="match status" value="1"/>
</dbReference>
<evidence type="ECO:0000313" key="2">
    <source>
        <dbReference type="Proteomes" id="UP000295621"/>
    </source>
</evidence>
<organism evidence="1 2">
    <name type="scientific">Jiangella ureilytica</name>
    <dbReference type="NCBI Taxonomy" id="2530374"/>
    <lineage>
        <taxon>Bacteria</taxon>
        <taxon>Bacillati</taxon>
        <taxon>Actinomycetota</taxon>
        <taxon>Actinomycetes</taxon>
        <taxon>Jiangellales</taxon>
        <taxon>Jiangellaceae</taxon>
        <taxon>Jiangella</taxon>
    </lineage>
</organism>
<dbReference type="PANTHER" id="PTHR39328">
    <property type="entry name" value="BLL2871 PROTEIN"/>
    <property type="match status" value="1"/>
</dbReference>
<dbReference type="EMBL" id="SMKL01000035">
    <property type="protein sequence ID" value="TDC49999.1"/>
    <property type="molecule type" value="Genomic_DNA"/>
</dbReference>
<proteinExistence type="predicted"/>
<dbReference type="Proteomes" id="UP000295621">
    <property type="component" value="Unassembled WGS sequence"/>
</dbReference>